<evidence type="ECO:0000256" key="2">
    <source>
        <dbReference type="ARBA" id="ARBA00004718"/>
    </source>
</evidence>
<dbReference type="InterPro" id="IPR030661">
    <property type="entry name" value="Uba2"/>
</dbReference>
<dbReference type="Pfam" id="PF00899">
    <property type="entry name" value="ThiF"/>
    <property type="match status" value="1"/>
</dbReference>
<keyword evidence="9 11" id="KW-0067">ATP-binding</keyword>
<feature type="binding site" evidence="13">
    <location>
        <begin position="20"/>
        <end position="25"/>
    </location>
    <ligand>
        <name>ATP</name>
        <dbReference type="ChEBI" id="CHEBI:30616"/>
    </ligand>
</feature>
<dbReference type="InterPro" id="IPR023318">
    <property type="entry name" value="Ub_act_enz_dom_a_sf"/>
</dbReference>
<organism evidence="18 19">
    <name type="scientific">Parascaris univalens</name>
    <name type="common">Nematode worm</name>
    <dbReference type="NCBI Taxonomy" id="6257"/>
    <lineage>
        <taxon>Eukaryota</taxon>
        <taxon>Metazoa</taxon>
        <taxon>Ecdysozoa</taxon>
        <taxon>Nematoda</taxon>
        <taxon>Chromadorea</taxon>
        <taxon>Rhabditida</taxon>
        <taxon>Spirurina</taxon>
        <taxon>Ascaridomorpha</taxon>
        <taxon>Ascaridoidea</taxon>
        <taxon>Ascarididae</taxon>
        <taxon>Parascaris</taxon>
    </lineage>
</organism>
<evidence type="ECO:0000256" key="6">
    <source>
        <dbReference type="ARBA" id="ARBA00022741"/>
    </source>
</evidence>
<dbReference type="GO" id="GO:0005737">
    <property type="term" value="C:cytoplasm"/>
    <property type="evidence" value="ECO:0007669"/>
    <property type="project" value="TreeGrafter"/>
</dbReference>
<comment type="subcellular location">
    <subcellularLocation>
        <location evidence="1">Nucleus</location>
    </subcellularLocation>
</comment>
<evidence type="ECO:0000256" key="15">
    <source>
        <dbReference type="SAM" id="MobiDB-lite"/>
    </source>
</evidence>
<evidence type="ECO:0000313" key="19">
    <source>
        <dbReference type="WBParaSite" id="PgR049_g021_t01"/>
    </source>
</evidence>
<keyword evidence="6 11" id="KW-0547">Nucleotide-binding</keyword>
<feature type="region of interest" description="Disordered" evidence="15">
    <location>
        <begin position="302"/>
        <end position="322"/>
    </location>
</feature>
<feature type="binding site" evidence="14">
    <location>
        <position position="154"/>
    </location>
    <ligand>
        <name>Zn(2+)</name>
        <dbReference type="ChEBI" id="CHEBI:29105"/>
    </ligand>
</feature>
<dbReference type="SUPFAM" id="SSF69572">
    <property type="entry name" value="Activating enzymes of the ubiquitin-like proteins"/>
    <property type="match status" value="1"/>
</dbReference>
<evidence type="ECO:0000313" key="18">
    <source>
        <dbReference type="Proteomes" id="UP000887569"/>
    </source>
</evidence>
<evidence type="ECO:0000256" key="4">
    <source>
        <dbReference type="ARBA" id="ARBA00022679"/>
    </source>
</evidence>
<dbReference type="PROSITE" id="PS51257">
    <property type="entry name" value="PROKAR_LIPOPROTEIN"/>
    <property type="match status" value="1"/>
</dbReference>
<proteinExistence type="inferred from homology"/>
<feature type="binding site" evidence="14">
    <location>
        <position position="451"/>
    </location>
    <ligand>
        <name>Zn(2+)</name>
        <dbReference type="ChEBI" id="CHEBI:29105"/>
    </ligand>
</feature>
<dbReference type="PANTHER" id="PTHR10953:SF5">
    <property type="entry name" value="SUMO-ACTIVATING ENZYME SUBUNIT 2"/>
    <property type="match status" value="1"/>
</dbReference>
<evidence type="ECO:0000259" key="17">
    <source>
        <dbReference type="Pfam" id="PF14732"/>
    </source>
</evidence>
<keyword evidence="7 11" id="KW-0833">Ubl conjugation pathway</keyword>
<evidence type="ECO:0000256" key="13">
    <source>
        <dbReference type="PIRSR" id="PIRSR039133-2"/>
    </source>
</evidence>
<feature type="binding site" evidence="13">
    <location>
        <begin position="113"/>
        <end position="118"/>
    </location>
    <ligand>
        <name>ATP</name>
        <dbReference type="ChEBI" id="CHEBI:30616"/>
    </ligand>
</feature>
<evidence type="ECO:0000256" key="1">
    <source>
        <dbReference type="ARBA" id="ARBA00004123"/>
    </source>
</evidence>
<dbReference type="Proteomes" id="UP000887569">
    <property type="component" value="Unplaced"/>
</dbReference>
<evidence type="ECO:0000256" key="7">
    <source>
        <dbReference type="ARBA" id="ARBA00022786"/>
    </source>
</evidence>
<dbReference type="Gene3D" id="3.50.50.80">
    <property type="entry name" value="Ubiquitin-activating enzyme E1, inactive adenylation domain, subdomain 1"/>
    <property type="match status" value="1"/>
</dbReference>
<dbReference type="InterPro" id="IPR042449">
    <property type="entry name" value="Ub-E1_IAD_1"/>
</dbReference>
<keyword evidence="8 11" id="KW-0862">Zinc</keyword>
<dbReference type="FunFam" id="3.50.50.80:FF:000002">
    <property type="entry name" value="SUMO-activating enzyme subunit 2"/>
    <property type="match status" value="1"/>
</dbReference>
<feature type="domain" description="Ubiquitin/SUMO-activating enzyme ubiquitin-like" evidence="17">
    <location>
        <begin position="462"/>
        <end position="547"/>
    </location>
</feature>
<evidence type="ECO:0000256" key="10">
    <source>
        <dbReference type="ARBA" id="ARBA00023242"/>
    </source>
</evidence>
<dbReference type="Gene3D" id="3.10.290.20">
    <property type="entry name" value="Ubiquitin-like 2 activating enzyme e1b. Chain: B, domain 3"/>
    <property type="match status" value="1"/>
</dbReference>
<dbReference type="Pfam" id="PF14732">
    <property type="entry name" value="UAE_UbL"/>
    <property type="match status" value="1"/>
</dbReference>
<accession>A0A915BNU1</accession>
<feature type="active site" description="Glycyl thioester intermediate" evidence="12">
    <location>
        <position position="169"/>
    </location>
</feature>
<dbReference type="GO" id="GO:0019948">
    <property type="term" value="F:SUMO activating enzyme activity"/>
    <property type="evidence" value="ECO:0007669"/>
    <property type="project" value="UniProtKB-UniRule"/>
</dbReference>
<feature type="binding site" evidence="13">
    <location>
        <position position="44"/>
    </location>
    <ligand>
        <name>ATP</name>
        <dbReference type="ChEBI" id="CHEBI:30616"/>
    </ligand>
</feature>
<dbReference type="GO" id="GO:0016740">
    <property type="term" value="F:transferase activity"/>
    <property type="evidence" value="ECO:0007669"/>
    <property type="project" value="UniProtKB-KW"/>
</dbReference>
<evidence type="ECO:0000256" key="12">
    <source>
        <dbReference type="PIRSR" id="PIRSR039133-1"/>
    </source>
</evidence>
<dbReference type="GO" id="GO:0046872">
    <property type="term" value="F:metal ion binding"/>
    <property type="evidence" value="ECO:0007669"/>
    <property type="project" value="UniProtKB-KW"/>
</dbReference>
<evidence type="ECO:0000259" key="16">
    <source>
        <dbReference type="Pfam" id="PF00899"/>
    </source>
</evidence>
<dbReference type="PANTHER" id="PTHR10953">
    <property type="entry name" value="UBIQUITIN-ACTIVATING ENZYME E1"/>
    <property type="match status" value="1"/>
</dbReference>
<feature type="binding site" evidence="14">
    <location>
        <position position="454"/>
    </location>
    <ligand>
        <name>Zn(2+)</name>
        <dbReference type="ChEBI" id="CHEBI:29105"/>
    </ligand>
</feature>
<evidence type="ECO:0000256" key="9">
    <source>
        <dbReference type="ARBA" id="ARBA00022840"/>
    </source>
</evidence>
<evidence type="ECO:0000256" key="14">
    <source>
        <dbReference type="PIRSR" id="PIRSR039133-3"/>
    </source>
</evidence>
<dbReference type="AlphaFoldDB" id="A0A915BNU1"/>
<comment type="subunit">
    <text evidence="11">Heterodimer.</text>
</comment>
<dbReference type="InterPro" id="IPR045886">
    <property type="entry name" value="ThiF/MoeB/HesA"/>
</dbReference>
<dbReference type="PIRSF" id="PIRSF039133">
    <property type="entry name" value="SUMO_E1B"/>
    <property type="match status" value="1"/>
</dbReference>
<name>A0A915BNU1_PARUN</name>
<dbReference type="GO" id="GO:0016925">
    <property type="term" value="P:protein sumoylation"/>
    <property type="evidence" value="ECO:0007669"/>
    <property type="project" value="UniProtKB-UniRule"/>
</dbReference>
<feature type="binding site" evidence="13">
    <location>
        <begin position="52"/>
        <end position="55"/>
    </location>
    <ligand>
        <name>ATP</name>
        <dbReference type="ChEBI" id="CHEBI:30616"/>
    </ligand>
</feature>
<comment type="similarity">
    <text evidence="3 11">Belongs to the ubiquitin-activating E1 family.</text>
</comment>
<evidence type="ECO:0000256" key="5">
    <source>
        <dbReference type="ARBA" id="ARBA00022723"/>
    </source>
</evidence>
<evidence type="ECO:0000256" key="11">
    <source>
        <dbReference type="PIRNR" id="PIRNR039133"/>
    </source>
</evidence>
<dbReference type="GO" id="GO:0005524">
    <property type="term" value="F:ATP binding"/>
    <property type="evidence" value="ECO:0007669"/>
    <property type="project" value="UniProtKB-UniRule"/>
</dbReference>
<keyword evidence="5 11" id="KW-0479">Metal-binding</keyword>
<dbReference type="InterPro" id="IPR035985">
    <property type="entry name" value="Ubiquitin-activating_enz"/>
</dbReference>
<dbReference type="WBParaSite" id="PgR049_g021_t01">
    <property type="protein sequence ID" value="PgR049_g021_t01"/>
    <property type="gene ID" value="PgR049_g021"/>
</dbReference>
<feature type="domain" description="THIF-type NAD/FAD binding fold" evidence="16">
    <location>
        <begin position="12"/>
        <end position="427"/>
    </location>
</feature>
<dbReference type="InterPro" id="IPR028077">
    <property type="entry name" value="UAE_UbL_dom"/>
</dbReference>
<feature type="binding site" evidence="13">
    <location>
        <position position="68"/>
    </location>
    <ligand>
        <name>ATP</name>
        <dbReference type="ChEBI" id="CHEBI:30616"/>
    </ligand>
</feature>
<keyword evidence="4" id="KW-0808">Transferase</keyword>
<feature type="region of interest" description="Disordered" evidence="15">
    <location>
        <begin position="558"/>
        <end position="595"/>
    </location>
</feature>
<feature type="binding site" evidence="14">
    <location>
        <position position="157"/>
    </location>
    <ligand>
        <name>Zn(2+)</name>
        <dbReference type="ChEBI" id="CHEBI:29105"/>
    </ligand>
</feature>
<protein>
    <recommendedName>
        <fullName evidence="11">SUMO-activating enzyme subunit</fullName>
    </recommendedName>
</protein>
<reference evidence="19" key="1">
    <citation type="submission" date="2022-11" db="UniProtKB">
        <authorList>
            <consortium name="WormBaseParasite"/>
        </authorList>
    </citation>
    <scope>IDENTIFICATION</scope>
</reference>
<feature type="binding site" evidence="13">
    <location>
        <begin position="91"/>
        <end position="92"/>
    </location>
    <ligand>
        <name>ATP</name>
        <dbReference type="ChEBI" id="CHEBI:30616"/>
    </ligand>
</feature>
<keyword evidence="10" id="KW-0539">Nucleus</keyword>
<evidence type="ECO:0000256" key="3">
    <source>
        <dbReference type="ARBA" id="ARBA00005673"/>
    </source>
</evidence>
<keyword evidence="18" id="KW-1185">Reference proteome</keyword>
<comment type="pathway">
    <text evidence="2 11">Protein modification; protein sumoylation.</text>
</comment>
<sequence length="595" mass="66556">MAWRSDSFLSTLKCRVLVVGAGGIGCELLKNLVLAGFANIDVVDLDTIDVSNLNRQFLFRREHVGKSKAEIAAQAVRALVPNVNITSHHDSILSEKYNVDFFEQFAVVLGALDNRVARNHVNRLCLAARVPLIESGSSGYIGQVSVILRDVTECYECIQKANEKTYAGCTIRNTPSAPIHCVVWAKHLFNQLFGEVDIDDEVSPDLMNDEDRRPDQEMRQYRIKEGIEDCEEKCWEGSAATNGNVVEGIANGNSEEAKRVCTRTWAASHNFDPQTLFRKFFHDDIKVLLTLSDLWKSRRKPTPLEWDNLPNQNPGSSKDRTDEDMWTVLECREQFKKAVLELRTRITGDSVLMWDKDDDASMRFVAACGNIRAYIFDIPMKTLFDIKSMAGNIIPAIATTNAIVAGMIVVEAMKLLFGKMDKMRNVFIRKQPNPRGKILVDEVPGKPRPKCYVCSEQREVIVRTNIELTTVRAFEQKFLKGILNMVAPDVMIPMSGNLIVSSEEGETDRIAECKLSEVGLSNGCLLSCDDFLQKLKVRVQVSHSSKLEADEFEIATDSGAAAQQNNGVSAKKRKSSIEVQESPKRARIGDDEEAV</sequence>
<dbReference type="InterPro" id="IPR000594">
    <property type="entry name" value="ThiF_NAD_FAD-bd"/>
</dbReference>
<evidence type="ECO:0000256" key="8">
    <source>
        <dbReference type="ARBA" id="ARBA00022833"/>
    </source>
</evidence>
<dbReference type="FunFam" id="3.40.50.720:FF:000618">
    <property type="entry name" value="SUMO-activating enzyme subunit 2"/>
    <property type="match status" value="1"/>
</dbReference>
<dbReference type="Gene3D" id="1.10.10.520">
    <property type="entry name" value="Ubiquitin activating enzymes (Uba3). Chain: B, domain 2"/>
    <property type="match status" value="1"/>
</dbReference>
<dbReference type="GO" id="GO:0031510">
    <property type="term" value="C:SUMO activating enzyme complex"/>
    <property type="evidence" value="ECO:0007669"/>
    <property type="project" value="UniProtKB-UniRule"/>
</dbReference>